<comment type="caution">
    <text evidence="3">The sequence shown here is derived from an EMBL/GenBank/DDBJ whole genome shotgun (WGS) entry which is preliminary data.</text>
</comment>
<feature type="binding site" evidence="1">
    <location>
        <position position="141"/>
    </location>
    <ligand>
        <name>Mn(2+)</name>
        <dbReference type="ChEBI" id="CHEBI:29035"/>
        <label>2</label>
    </ligand>
</feature>
<dbReference type="GO" id="GO:0071713">
    <property type="term" value="F:para-aminobenzoyl-glutamate hydrolase activity"/>
    <property type="evidence" value="ECO:0007669"/>
    <property type="project" value="TreeGrafter"/>
</dbReference>
<gene>
    <name evidence="3" type="ORF">DM868_03955</name>
</gene>
<evidence type="ECO:0000313" key="4">
    <source>
        <dbReference type="Proteomes" id="UP000308037"/>
    </source>
</evidence>
<dbReference type="AlphaFoldDB" id="A0A4U5JG80"/>
<evidence type="ECO:0000259" key="2">
    <source>
        <dbReference type="Pfam" id="PF07687"/>
    </source>
</evidence>
<dbReference type="Pfam" id="PF07687">
    <property type="entry name" value="M20_dimer"/>
    <property type="match status" value="1"/>
</dbReference>
<dbReference type="SUPFAM" id="SSF53187">
    <property type="entry name" value="Zn-dependent exopeptidases"/>
    <property type="match status" value="1"/>
</dbReference>
<dbReference type="GO" id="GO:0016805">
    <property type="term" value="F:dipeptidase activity"/>
    <property type="evidence" value="ECO:0007669"/>
    <property type="project" value="TreeGrafter"/>
</dbReference>
<dbReference type="InterPro" id="IPR011650">
    <property type="entry name" value="Peptidase_M20_dimer"/>
</dbReference>
<dbReference type="InterPro" id="IPR002933">
    <property type="entry name" value="Peptidase_M20"/>
</dbReference>
<proteinExistence type="predicted"/>
<dbReference type="InterPro" id="IPR036264">
    <property type="entry name" value="Bact_exopeptidase_dim_dom"/>
</dbReference>
<keyword evidence="1" id="KW-0464">Manganese</keyword>
<dbReference type="OrthoDB" id="247417at2157"/>
<dbReference type="GO" id="GO:0046657">
    <property type="term" value="P:folic acid catabolic process"/>
    <property type="evidence" value="ECO:0007669"/>
    <property type="project" value="TreeGrafter"/>
</dbReference>
<dbReference type="NCBIfam" id="TIGR01891">
    <property type="entry name" value="amidohydrolases"/>
    <property type="match status" value="1"/>
</dbReference>
<dbReference type="SUPFAM" id="SSF55031">
    <property type="entry name" value="Bacterial exopeptidase dimerisation domain"/>
    <property type="match status" value="1"/>
</dbReference>
<dbReference type="EMBL" id="QKNX01000001">
    <property type="protein sequence ID" value="TKR28234.1"/>
    <property type="molecule type" value="Genomic_DNA"/>
</dbReference>
<accession>A0A4U5JG80</accession>
<feature type="binding site" evidence="1">
    <location>
        <position position="173"/>
    </location>
    <ligand>
        <name>Mn(2+)</name>
        <dbReference type="ChEBI" id="CHEBI:29035"/>
        <label>1</label>
    </ligand>
</feature>
<name>A0A4U5JG80_9EURY</name>
<dbReference type="PANTHER" id="PTHR30575">
    <property type="entry name" value="PEPTIDASE M20"/>
    <property type="match status" value="1"/>
</dbReference>
<dbReference type="GO" id="GO:0046872">
    <property type="term" value="F:metal ion binding"/>
    <property type="evidence" value="ECO:0007669"/>
    <property type="project" value="UniProtKB-KW"/>
</dbReference>
<protein>
    <submittedName>
        <fullName evidence="3">Amidohydrolase</fullName>
    </submittedName>
</protein>
<feature type="binding site" evidence="1">
    <location>
        <position position="139"/>
    </location>
    <ligand>
        <name>Mn(2+)</name>
        <dbReference type="ChEBI" id="CHEBI:29035"/>
        <label>2</label>
    </ligand>
</feature>
<sequence>MSVERDRLVELRREFHRHPEPGWREFWTTAKIVSEVERIGVDELHVGRDALADERLAVPDKDELEVWMDRAREAGADPDVLDELSGGWTGAVAVVHQGDGPTVGVRVDIDGLPREESTDERHEPAREGFRSETGAMHACGHDAHATIGLGVLESVKESDFSGTFKLFFQPAEEIIGGGKPMADSGHLDDVDYLFAIHIGLDYPTGEIIGGIDDFLAVTQFYTTFEGHPGHAGARPEEGRNAVQAMATAIGNLYGIERHSEGESRVNAGRVGGGTATNIIPEEAFIHGEVRGETTDIRDYTFRRAKQVFEGAAISHDCSADVTIEGEAPSAESDEELVESIHDAARAHPDVERATRRGSIGGSEDATFLMQRVQQHGGLATYACIGTDHPGGHHTSTFDVDEDSLTLGVDVLTEAIVEASKTRP</sequence>
<feature type="binding site" evidence="1">
    <location>
        <position position="393"/>
    </location>
    <ligand>
        <name>Mn(2+)</name>
        <dbReference type="ChEBI" id="CHEBI:29035"/>
        <label>2</label>
    </ligand>
</feature>
<reference evidence="3 4" key="1">
    <citation type="submission" date="2019-04" db="EMBL/GenBank/DDBJ databases">
        <title>Natronomonas sp. F20-122 a newhaloarchaeon isolated from a saline saltern of Isla Bacuta, Huelva, Spain.</title>
        <authorList>
            <person name="Duran-Viseras A."/>
            <person name="Sanchez-Porro C."/>
            <person name="Ventosa A."/>
        </authorList>
    </citation>
    <scope>NUCLEOTIDE SEQUENCE [LARGE SCALE GENOMIC DNA]</scope>
    <source>
        <strain evidence="3 4">F20-122</strain>
    </source>
</reference>
<dbReference type="GO" id="GO:0005737">
    <property type="term" value="C:cytoplasm"/>
    <property type="evidence" value="ECO:0007669"/>
    <property type="project" value="TreeGrafter"/>
</dbReference>
<dbReference type="Gene3D" id="3.30.70.360">
    <property type="match status" value="1"/>
</dbReference>
<keyword evidence="4" id="KW-1185">Reference proteome</keyword>
<dbReference type="PANTHER" id="PTHR30575:SF3">
    <property type="entry name" value="PEPTIDASE M20 DIMERISATION DOMAIN-CONTAINING PROTEIN"/>
    <property type="match status" value="1"/>
</dbReference>
<comment type="cofactor">
    <cofactor evidence="1">
        <name>Mn(2+)</name>
        <dbReference type="ChEBI" id="CHEBI:29035"/>
    </cofactor>
    <text evidence="1">The Mn(2+) ion enhances activity.</text>
</comment>
<dbReference type="RefSeq" id="WP_137275534.1">
    <property type="nucleotide sequence ID" value="NZ_QKNX01000001.1"/>
</dbReference>
<keyword evidence="3" id="KW-0378">Hydrolase</keyword>
<dbReference type="Pfam" id="PF01546">
    <property type="entry name" value="Peptidase_M20"/>
    <property type="match status" value="1"/>
</dbReference>
<dbReference type="InterPro" id="IPR017439">
    <property type="entry name" value="Amidohydrolase"/>
</dbReference>
<evidence type="ECO:0000256" key="1">
    <source>
        <dbReference type="PIRSR" id="PIRSR005962-1"/>
    </source>
</evidence>
<keyword evidence="1" id="KW-0479">Metal-binding</keyword>
<dbReference type="InterPro" id="IPR052030">
    <property type="entry name" value="Peptidase_M20/M20A_hydrolases"/>
</dbReference>
<evidence type="ECO:0000313" key="3">
    <source>
        <dbReference type="EMBL" id="TKR28234.1"/>
    </source>
</evidence>
<dbReference type="PIRSF" id="PIRSF005962">
    <property type="entry name" value="Pept_M20D_amidohydro"/>
    <property type="match status" value="1"/>
</dbReference>
<dbReference type="Gene3D" id="3.40.630.10">
    <property type="entry name" value="Zn peptidases"/>
    <property type="match status" value="2"/>
</dbReference>
<dbReference type="Proteomes" id="UP000308037">
    <property type="component" value="Unassembled WGS sequence"/>
</dbReference>
<feature type="binding site" evidence="1">
    <location>
        <position position="197"/>
    </location>
    <ligand>
        <name>Mn(2+)</name>
        <dbReference type="ChEBI" id="CHEBI:29035"/>
        <label>2</label>
    </ligand>
</feature>
<feature type="domain" description="Peptidase M20 dimerisation" evidence="2">
    <location>
        <begin position="221"/>
        <end position="309"/>
    </location>
</feature>
<organism evidence="3 4">
    <name type="scientific">Natronomonas salsuginis</name>
    <dbReference type="NCBI Taxonomy" id="2217661"/>
    <lineage>
        <taxon>Archaea</taxon>
        <taxon>Methanobacteriati</taxon>
        <taxon>Methanobacteriota</taxon>
        <taxon>Stenosarchaea group</taxon>
        <taxon>Halobacteria</taxon>
        <taxon>Halobacteriales</taxon>
        <taxon>Natronomonadaceae</taxon>
        <taxon>Natronomonas</taxon>
    </lineage>
</organism>